<dbReference type="InterPro" id="IPR041698">
    <property type="entry name" value="Methyltransf_25"/>
</dbReference>
<sequence>MTKDSVEIQREHFNHISKRYIESRSGKNHLAYKEVLWRFILGKLAEYLPHKSHIMGLEVMCGNAEASKRIVNFFPTVTMHASDLSDSMVVVAEKIGEDRITISQGDILKLDQKETYDLIVVIGGLHHIPSNVQKGLHNIHNALKKGGIFLNLEPTHNNLLFRSVRERIYRTNSLFEENSERAFNLKEYHQYLADNKLRIIYQFYPGLLGYILYYNPDAFPGLNIGTPGIAKLMARMDIFLGRSFIGKFFSFATWVIAEKQ</sequence>
<protein>
    <submittedName>
        <fullName evidence="3">Methyltransferase type 11</fullName>
    </submittedName>
</protein>
<dbReference type="InterPro" id="IPR029063">
    <property type="entry name" value="SAM-dependent_MTases_sf"/>
</dbReference>
<dbReference type="CDD" id="cd02440">
    <property type="entry name" value="AdoMet_MTases"/>
    <property type="match status" value="1"/>
</dbReference>
<accession>A0A1F7S0T8</accession>
<gene>
    <name evidence="3" type="ORF">A2W05_08890</name>
</gene>
<evidence type="ECO:0000313" key="4">
    <source>
        <dbReference type="Proteomes" id="UP000178797"/>
    </source>
</evidence>
<dbReference type="SUPFAM" id="SSF53335">
    <property type="entry name" value="S-adenosyl-L-methionine-dependent methyltransferases"/>
    <property type="match status" value="1"/>
</dbReference>
<dbReference type="GO" id="GO:0008168">
    <property type="term" value="F:methyltransferase activity"/>
    <property type="evidence" value="ECO:0007669"/>
    <property type="project" value="UniProtKB-KW"/>
</dbReference>
<proteinExistence type="predicted"/>
<dbReference type="Gene3D" id="3.40.50.150">
    <property type="entry name" value="Vaccinia Virus protein VP39"/>
    <property type="match status" value="1"/>
</dbReference>
<keyword evidence="3" id="KW-0489">Methyltransferase</keyword>
<dbReference type="GO" id="GO:0032259">
    <property type="term" value="P:methylation"/>
    <property type="evidence" value="ECO:0007669"/>
    <property type="project" value="UniProtKB-KW"/>
</dbReference>
<evidence type="ECO:0000313" key="3">
    <source>
        <dbReference type="EMBL" id="OGL47435.1"/>
    </source>
</evidence>
<reference evidence="3 4" key="1">
    <citation type="journal article" date="2016" name="Nat. Commun.">
        <title>Thousands of microbial genomes shed light on interconnected biogeochemical processes in an aquifer system.</title>
        <authorList>
            <person name="Anantharaman K."/>
            <person name="Brown C.T."/>
            <person name="Hug L.A."/>
            <person name="Sharon I."/>
            <person name="Castelle C.J."/>
            <person name="Probst A.J."/>
            <person name="Thomas B.C."/>
            <person name="Singh A."/>
            <person name="Wilkins M.J."/>
            <person name="Karaoz U."/>
            <person name="Brodie E.L."/>
            <person name="Williams K.H."/>
            <person name="Hubbard S.S."/>
            <person name="Banfield J.F."/>
        </authorList>
    </citation>
    <scope>NUCLEOTIDE SEQUENCE [LARGE SCALE GENOMIC DNA]</scope>
</reference>
<dbReference type="EMBL" id="MGDE01000035">
    <property type="protein sequence ID" value="OGL47435.1"/>
    <property type="molecule type" value="Genomic_DNA"/>
</dbReference>
<name>A0A1F7S0T8_9BACT</name>
<dbReference type="Pfam" id="PF13649">
    <property type="entry name" value="Methyltransf_25"/>
    <property type="match status" value="1"/>
</dbReference>
<feature type="transmembrane region" description="Helical" evidence="1">
    <location>
        <begin position="239"/>
        <end position="257"/>
    </location>
</feature>
<evidence type="ECO:0000259" key="2">
    <source>
        <dbReference type="Pfam" id="PF13649"/>
    </source>
</evidence>
<feature type="domain" description="Methyltransferase" evidence="2">
    <location>
        <begin position="57"/>
        <end position="147"/>
    </location>
</feature>
<keyword evidence="1" id="KW-0472">Membrane</keyword>
<keyword evidence="3" id="KW-0808">Transferase</keyword>
<organism evidence="3 4">
    <name type="scientific">Candidatus Schekmanbacteria bacterium RBG_16_38_10</name>
    <dbReference type="NCBI Taxonomy" id="1817879"/>
    <lineage>
        <taxon>Bacteria</taxon>
        <taxon>Candidatus Schekmaniibacteriota</taxon>
    </lineage>
</organism>
<comment type="caution">
    <text evidence="3">The sequence shown here is derived from an EMBL/GenBank/DDBJ whole genome shotgun (WGS) entry which is preliminary data.</text>
</comment>
<evidence type="ECO:0000256" key="1">
    <source>
        <dbReference type="SAM" id="Phobius"/>
    </source>
</evidence>
<keyword evidence="1" id="KW-0812">Transmembrane</keyword>
<keyword evidence="1" id="KW-1133">Transmembrane helix</keyword>
<dbReference type="Proteomes" id="UP000178797">
    <property type="component" value="Unassembled WGS sequence"/>
</dbReference>
<dbReference type="AlphaFoldDB" id="A0A1F7S0T8"/>